<dbReference type="InterPro" id="IPR047040">
    <property type="entry name" value="FlhF__GTPase_dom"/>
</dbReference>
<evidence type="ECO:0000256" key="10">
    <source>
        <dbReference type="ARBA" id="ARBA00023136"/>
    </source>
</evidence>
<dbReference type="InterPro" id="IPR020006">
    <property type="entry name" value="FlhF"/>
</dbReference>
<name>A0ABY3CDH7_9GAMM</name>
<organism evidence="17 18">
    <name type="scientific">Candidatus Methylobacter oryzae</name>
    <dbReference type="NCBI Taxonomy" id="2497749"/>
    <lineage>
        <taxon>Bacteria</taxon>
        <taxon>Pseudomonadati</taxon>
        <taxon>Pseudomonadota</taxon>
        <taxon>Gammaproteobacteria</taxon>
        <taxon>Methylococcales</taxon>
        <taxon>Methylococcaceae</taxon>
        <taxon>Methylobacter</taxon>
    </lineage>
</organism>
<feature type="region of interest" description="Disordered" evidence="14">
    <location>
        <begin position="57"/>
        <end position="76"/>
    </location>
</feature>
<dbReference type="NCBIfam" id="TIGR03499">
    <property type="entry name" value="FlhF"/>
    <property type="match status" value="1"/>
</dbReference>
<evidence type="ECO:0000256" key="7">
    <source>
        <dbReference type="ARBA" id="ARBA00022795"/>
    </source>
</evidence>
<keyword evidence="8" id="KW-0653">Protein transport</keyword>
<reference evidence="17 18" key="1">
    <citation type="journal article" date="2019" name="Antonie Van Leeuwenhoek">
        <title>Description of 'Ca. Methylobacter oryzae' KRF1, a novel species from the environmentally important Methylobacter clade 2.</title>
        <authorList>
            <person name="Khatri K."/>
            <person name="Mohite J.A."/>
            <person name="Pandit P.S."/>
            <person name="Bahulikar R."/>
            <person name="Rahalkar M.C."/>
        </authorList>
    </citation>
    <scope>NUCLEOTIDE SEQUENCE [LARGE SCALE GENOMIC DNA]</scope>
    <source>
        <strain evidence="17 18">KRF1</strain>
    </source>
</reference>
<evidence type="ECO:0000256" key="3">
    <source>
        <dbReference type="ARBA" id="ARBA00014919"/>
    </source>
</evidence>
<keyword evidence="7" id="KW-1005">Bacterial flagellum biogenesis</keyword>
<keyword evidence="17" id="KW-0969">Cilium</keyword>
<keyword evidence="4" id="KW-0813">Transport</keyword>
<keyword evidence="18" id="KW-1185">Reference proteome</keyword>
<comment type="similarity">
    <text evidence="2">Belongs to the GTP-binding SRP family.</text>
</comment>
<dbReference type="CDD" id="cd17873">
    <property type="entry name" value="FlhF"/>
    <property type="match status" value="1"/>
</dbReference>
<evidence type="ECO:0000313" key="18">
    <source>
        <dbReference type="Proteomes" id="UP000733744"/>
    </source>
</evidence>
<evidence type="ECO:0000256" key="1">
    <source>
        <dbReference type="ARBA" id="ARBA00004413"/>
    </source>
</evidence>
<evidence type="ECO:0000256" key="14">
    <source>
        <dbReference type="SAM" id="MobiDB-lite"/>
    </source>
</evidence>
<comment type="function">
    <text evidence="12">Necessary for flagellar biosynthesis. May be involved in translocation of the flagellum.</text>
</comment>
<feature type="compositionally biased region" description="Low complexity" evidence="14">
    <location>
        <begin position="57"/>
        <end position="68"/>
    </location>
</feature>
<proteinExistence type="inferred from homology"/>
<feature type="compositionally biased region" description="Polar residues" evidence="14">
    <location>
        <begin position="88"/>
        <end position="97"/>
    </location>
</feature>
<evidence type="ECO:0000259" key="16">
    <source>
        <dbReference type="SMART" id="SM00962"/>
    </source>
</evidence>
<evidence type="ECO:0000256" key="11">
    <source>
        <dbReference type="ARBA" id="ARBA00023225"/>
    </source>
</evidence>
<keyword evidence="9" id="KW-0342">GTP-binding</keyword>
<evidence type="ECO:0000256" key="5">
    <source>
        <dbReference type="ARBA" id="ARBA00022475"/>
    </source>
</evidence>
<dbReference type="SMART" id="SM00962">
    <property type="entry name" value="SRP54"/>
    <property type="match status" value="1"/>
</dbReference>
<dbReference type="PANTHER" id="PTHR43134">
    <property type="entry name" value="SIGNAL RECOGNITION PARTICLE RECEPTOR SUBUNIT ALPHA"/>
    <property type="match status" value="1"/>
</dbReference>
<comment type="caution">
    <text evidence="17">The sequence shown here is derived from an EMBL/GenBank/DDBJ whole genome shotgun (WGS) entry which is preliminary data.</text>
</comment>
<dbReference type="Proteomes" id="UP000733744">
    <property type="component" value="Unassembled WGS sequence"/>
</dbReference>
<feature type="compositionally biased region" description="Polar residues" evidence="14">
    <location>
        <begin position="110"/>
        <end position="150"/>
    </location>
</feature>
<evidence type="ECO:0000256" key="8">
    <source>
        <dbReference type="ARBA" id="ARBA00022927"/>
    </source>
</evidence>
<keyword evidence="17" id="KW-0282">Flagellum</keyword>
<dbReference type="InterPro" id="IPR027417">
    <property type="entry name" value="P-loop_NTPase"/>
</dbReference>
<dbReference type="EMBL" id="RYFG02000026">
    <property type="protein sequence ID" value="TRX00479.1"/>
    <property type="molecule type" value="Genomic_DNA"/>
</dbReference>
<evidence type="ECO:0000256" key="13">
    <source>
        <dbReference type="NCBIfam" id="TIGR03499"/>
    </source>
</evidence>
<accession>A0ABY3CDH7</accession>
<evidence type="ECO:0000313" key="17">
    <source>
        <dbReference type="EMBL" id="TRX00479.1"/>
    </source>
</evidence>
<dbReference type="Gene3D" id="1.20.120.1380">
    <property type="entry name" value="Flagellar FlhF biosynthesis protein, N domain"/>
    <property type="match status" value="1"/>
</dbReference>
<dbReference type="PANTHER" id="PTHR43134:SF3">
    <property type="entry name" value="FLAGELLAR BIOSYNTHESIS PROTEIN FLHF"/>
    <property type="match status" value="1"/>
</dbReference>
<dbReference type="Pfam" id="PF00448">
    <property type="entry name" value="SRP54"/>
    <property type="match status" value="1"/>
</dbReference>
<keyword evidence="10" id="KW-0472">Membrane</keyword>
<dbReference type="SUPFAM" id="SSF52540">
    <property type="entry name" value="P-loop containing nucleoside triphosphate hydrolases"/>
    <property type="match status" value="1"/>
</dbReference>
<protein>
    <recommendedName>
        <fullName evidence="3 13">Flagellar biosynthesis protein FlhF</fullName>
    </recommendedName>
</protein>
<feature type="region of interest" description="Disordered" evidence="14">
    <location>
        <begin position="88"/>
        <end position="152"/>
    </location>
</feature>
<dbReference type="SMART" id="SM00382">
    <property type="entry name" value="AAA"/>
    <property type="match status" value="1"/>
</dbReference>
<keyword evidence="17" id="KW-0966">Cell projection</keyword>
<sequence length="517" mass="56522">MKIKRFFAEDIRQAMRMVKEELGADAVIMSNKSVDGGVEIVAARDFDEQLIQSKLQKQAEEQQQSSAQETRKFELPDFEAEKNRLHVLSSQRKQSSDGFLPERAPARANRFSSDSNASSTYGNRTQRFSSESSSTIPGGQPNRFSTNSGNVAGRRNIDEYVGYAEKVHLRGNLETVTAKTAKPLGASAAQRPKPVERPMQIAMPAEKQSSASDSLLMEMSRELKSLRSAMDSKLSGVSALAQINPVRADLLQRLAGMSISRKLSVKIANRFPNHTDPELVFAQAQELLAKVLPVANDDLLQHGGIAALVGPTGVGKTTTIAKLAAKFILKHGPRQVALITTDNYRIGAHEQLNTYGRILDVPVRVASSAAELHNLINGFSDKRLILIDTAGMSQRDMKLVEQINTLQQSGQAIKSYLVMSAATEYKAMNEIIKAFDVFEPQASILTKLDEAATIGSAVSSIIENNLPLSFIADGQQVPEDMHSPCARTLIAQCVAELDEESDYNDMNNEAWAAQGYA</sequence>
<feature type="domain" description="AAA+ ATPase" evidence="15">
    <location>
        <begin position="302"/>
        <end position="468"/>
    </location>
</feature>
<evidence type="ECO:0000256" key="6">
    <source>
        <dbReference type="ARBA" id="ARBA00022741"/>
    </source>
</evidence>
<keyword evidence="11" id="KW-1006">Bacterial flagellum protein export</keyword>
<evidence type="ECO:0000259" key="15">
    <source>
        <dbReference type="SMART" id="SM00382"/>
    </source>
</evidence>
<keyword evidence="5" id="KW-1003">Cell membrane</keyword>
<comment type="subcellular location">
    <subcellularLocation>
        <location evidence="1">Cell membrane</location>
        <topology evidence="1">Peripheral membrane protein</topology>
        <orientation evidence="1">Cytoplasmic side</orientation>
    </subcellularLocation>
</comment>
<dbReference type="InterPro" id="IPR003593">
    <property type="entry name" value="AAA+_ATPase"/>
</dbReference>
<dbReference type="Gene3D" id="3.40.50.300">
    <property type="entry name" value="P-loop containing nucleotide triphosphate hydrolases"/>
    <property type="match status" value="1"/>
</dbReference>
<gene>
    <name evidence="17" type="primary">flhF</name>
    <name evidence="17" type="ORF">EKO24_005705</name>
</gene>
<evidence type="ECO:0000256" key="9">
    <source>
        <dbReference type="ARBA" id="ARBA00023134"/>
    </source>
</evidence>
<evidence type="ECO:0000256" key="4">
    <source>
        <dbReference type="ARBA" id="ARBA00022448"/>
    </source>
</evidence>
<feature type="domain" description="SRP54-type proteins GTP-binding" evidence="16">
    <location>
        <begin position="303"/>
        <end position="495"/>
    </location>
</feature>
<dbReference type="InterPro" id="IPR000897">
    <property type="entry name" value="SRP54_GTPase_dom"/>
</dbReference>
<dbReference type="RefSeq" id="WP_127027231.1">
    <property type="nucleotide sequence ID" value="NZ_RYFG02000026.1"/>
</dbReference>
<keyword evidence="6" id="KW-0547">Nucleotide-binding</keyword>
<evidence type="ECO:0000256" key="2">
    <source>
        <dbReference type="ARBA" id="ARBA00008531"/>
    </source>
</evidence>
<evidence type="ECO:0000256" key="12">
    <source>
        <dbReference type="ARBA" id="ARBA00025337"/>
    </source>
</evidence>